<dbReference type="Pfam" id="PF08921">
    <property type="entry name" value="DUF1904"/>
    <property type="match status" value="1"/>
</dbReference>
<comment type="caution">
    <text evidence="1">The sequence shown here is derived from an EMBL/GenBank/DDBJ whole genome shotgun (WGS) entry which is preliminary data.</text>
</comment>
<evidence type="ECO:0000313" key="2">
    <source>
        <dbReference type="Proteomes" id="UP000245634"/>
    </source>
</evidence>
<proteinExistence type="predicted"/>
<dbReference type="RefSeq" id="WP_109689700.1">
    <property type="nucleotide sequence ID" value="NZ_QGGL01000010.1"/>
</dbReference>
<sequence>MPFLRFTGFEKDFLQELAPVLIEQFSDIANVPKEIIKIERLHVDPIANSPQSVEIQMFQREQETHNALAMMLHQLLHARGATHAHLYFVILTPSLYYKEGIPLKEIPRRVSEVR</sequence>
<reference evidence="1 2" key="1">
    <citation type="submission" date="2018-05" db="EMBL/GenBank/DDBJ databases">
        <title>Genomic Encyclopedia of Type Strains, Phase IV (KMG-IV): sequencing the most valuable type-strain genomes for metagenomic binning, comparative biology and taxonomic classification.</title>
        <authorList>
            <person name="Goeker M."/>
        </authorList>
    </citation>
    <scope>NUCLEOTIDE SEQUENCE [LARGE SCALE GENOMIC DNA]</scope>
    <source>
        <strain evidence="1 2">DSM 18773</strain>
    </source>
</reference>
<dbReference type="SUPFAM" id="SSF55331">
    <property type="entry name" value="Tautomerase/MIF"/>
    <property type="match status" value="1"/>
</dbReference>
<name>A0A316D9F0_9BACL</name>
<accession>A0A316D9F0</accession>
<evidence type="ECO:0000313" key="1">
    <source>
        <dbReference type="EMBL" id="PWK11562.1"/>
    </source>
</evidence>
<gene>
    <name evidence="1" type="ORF">C7459_11091</name>
</gene>
<dbReference type="OrthoDB" id="5397257at2"/>
<dbReference type="AlphaFoldDB" id="A0A316D9F0"/>
<protein>
    <submittedName>
        <fullName evidence="1">Uncharacterized protein DUF1904</fullName>
    </submittedName>
</protein>
<dbReference type="InterPro" id="IPR015017">
    <property type="entry name" value="DUF1904"/>
</dbReference>
<organism evidence="1 2">
    <name type="scientific">Tumebacillus permanentifrigoris</name>
    <dbReference type="NCBI Taxonomy" id="378543"/>
    <lineage>
        <taxon>Bacteria</taxon>
        <taxon>Bacillati</taxon>
        <taxon>Bacillota</taxon>
        <taxon>Bacilli</taxon>
        <taxon>Bacillales</taxon>
        <taxon>Alicyclobacillaceae</taxon>
        <taxon>Tumebacillus</taxon>
    </lineage>
</organism>
<dbReference type="InterPro" id="IPR014347">
    <property type="entry name" value="Tautomerase/MIF_sf"/>
</dbReference>
<dbReference type="Proteomes" id="UP000245634">
    <property type="component" value="Unassembled WGS sequence"/>
</dbReference>
<dbReference type="Gene3D" id="3.30.429.10">
    <property type="entry name" value="Macrophage Migration Inhibitory Factor"/>
    <property type="match status" value="1"/>
</dbReference>
<keyword evidence="2" id="KW-1185">Reference proteome</keyword>
<dbReference type="EMBL" id="QGGL01000010">
    <property type="protein sequence ID" value="PWK11562.1"/>
    <property type="molecule type" value="Genomic_DNA"/>
</dbReference>